<evidence type="ECO:0000313" key="3">
    <source>
        <dbReference type="Proteomes" id="UP000481858"/>
    </source>
</evidence>
<reference evidence="2 3" key="1">
    <citation type="submission" date="2019-12" db="EMBL/GenBank/DDBJ databases">
        <title>Draft genome sequence of the ascomycete Xylaria multiplex DSM 110363.</title>
        <authorList>
            <person name="Buettner E."/>
            <person name="Kellner H."/>
        </authorList>
    </citation>
    <scope>NUCLEOTIDE SEQUENCE [LARGE SCALE GENOMIC DNA]</scope>
    <source>
        <strain evidence="2 3">DSM 110363</strain>
    </source>
</reference>
<accession>A0A7C8N8I1</accession>
<dbReference type="Proteomes" id="UP000481858">
    <property type="component" value="Unassembled WGS sequence"/>
</dbReference>
<name>A0A7C8N8I1_9PEZI</name>
<evidence type="ECO:0000259" key="1">
    <source>
        <dbReference type="Pfam" id="PF20150"/>
    </source>
</evidence>
<sequence length="135" mass="15548">MATFHYYPELPTELRLEIWRAYFAGCRPQQVHVFAFDPTKNSISYKIVGGIEYNILEETEICAESWAMAREIFGECFTVGDMRDLLPYYPSAQILGTVRFAILNKKDGIVISCFGEGTIKPFTRALESMSWFPRK</sequence>
<evidence type="ECO:0000313" key="2">
    <source>
        <dbReference type="EMBL" id="KAF2969217.1"/>
    </source>
</evidence>
<dbReference type="EMBL" id="WUBL01000039">
    <property type="protein sequence ID" value="KAF2969217.1"/>
    <property type="molecule type" value="Genomic_DNA"/>
</dbReference>
<dbReference type="Pfam" id="PF20150">
    <property type="entry name" value="2EXR"/>
    <property type="match status" value="1"/>
</dbReference>
<dbReference type="AlphaFoldDB" id="A0A7C8N8I1"/>
<dbReference type="InterPro" id="IPR045518">
    <property type="entry name" value="2EXR"/>
</dbReference>
<organism evidence="2 3">
    <name type="scientific">Xylaria multiplex</name>
    <dbReference type="NCBI Taxonomy" id="323545"/>
    <lineage>
        <taxon>Eukaryota</taxon>
        <taxon>Fungi</taxon>
        <taxon>Dikarya</taxon>
        <taxon>Ascomycota</taxon>
        <taxon>Pezizomycotina</taxon>
        <taxon>Sordariomycetes</taxon>
        <taxon>Xylariomycetidae</taxon>
        <taxon>Xylariales</taxon>
        <taxon>Xylariaceae</taxon>
        <taxon>Xylaria</taxon>
    </lineage>
</organism>
<gene>
    <name evidence="2" type="ORF">GQX73_g4312</name>
</gene>
<comment type="caution">
    <text evidence="2">The sequence shown here is derived from an EMBL/GenBank/DDBJ whole genome shotgun (WGS) entry which is preliminary data.</text>
</comment>
<proteinExistence type="predicted"/>
<keyword evidence="3" id="KW-1185">Reference proteome</keyword>
<protein>
    <recommendedName>
        <fullName evidence="1">2EXR domain-containing protein</fullName>
    </recommendedName>
</protein>
<feature type="domain" description="2EXR" evidence="1">
    <location>
        <begin position="4"/>
        <end position="70"/>
    </location>
</feature>
<dbReference type="InParanoid" id="A0A7C8N8I1"/>
<dbReference type="OrthoDB" id="4703277at2759"/>